<organism evidence="2">
    <name type="scientific">Histiona aroides</name>
    <name type="common">Flagellate</name>
    <dbReference type="NCBI Taxonomy" id="392300"/>
    <lineage>
        <taxon>Eukaryota</taxon>
        <taxon>Discoba</taxon>
        <taxon>Jakobida</taxon>
        <taxon>Histionina</taxon>
        <taxon>Histionidae</taxon>
        <taxon>Histiona</taxon>
    </lineage>
</organism>
<reference evidence="2" key="3">
    <citation type="journal article" date="2013" name="Genome Biol. Evol.">
        <title>Strikingly bacteria-like and gene-rich mitochondrial genomes throughout jakobid protists.</title>
        <authorList>
            <person name="Burger G."/>
            <person name="Gray M.W."/>
            <person name="Forget L."/>
            <person name="Lang B.F."/>
        </authorList>
    </citation>
    <scope>NUCLEOTIDE SEQUENCE</scope>
    <source>
        <strain evidence="2">ATCC 50634</strain>
    </source>
</reference>
<dbReference type="RefSeq" id="YP_007890590.1">
    <property type="nucleotide sequence ID" value="NC_021125.1"/>
</dbReference>
<dbReference type="PANTHER" id="PTHR30376">
    <property type="entry name" value="SIGMA FACTOR RPOH HEAT SHOCK RELATED"/>
    <property type="match status" value="1"/>
</dbReference>
<dbReference type="Pfam" id="PF04542">
    <property type="entry name" value="Sigma70_r2"/>
    <property type="match status" value="1"/>
</dbReference>
<name>M4QBX0_HISAR</name>
<dbReference type="InterPro" id="IPR007627">
    <property type="entry name" value="RNA_pol_sigma70_r2"/>
</dbReference>
<reference evidence="2" key="2">
    <citation type="journal article" date="2006" name="RNA">
        <title>Hybrid E. coli--Mitochondrial ribonuclease P RNAs are catalytically active.</title>
        <authorList>
            <person name="Seif E."/>
            <person name="Cadieux A."/>
            <person name="Lang B.F."/>
        </authorList>
    </citation>
    <scope>NUCLEOTIDE SEQUENCE</scope>
    <source>
        <strain evidence="2">ATCC 50634</strain>
    </source>
</reference>
<dbReference type="EC" id="2.7.7.6" evidence="2"/>
<proteinExistence type="predicted"/>
<dbReference type="EMBL" id="KC353353">
    <property type="protein sequence ID" value="AGH24084.1"/>
    <property type="molecule type" value="Genomic_DNA"/>
</dbReference>
<dbReference type="GO" id="GO:0003700">
    <property type="term" value="F:DNA-binding transcription factor activity"/>
    <property type="evidence" value="ECO:0007669"/>
    <property type="project" value="InterPro"/>
</dbReference>
<dbReference type="InterPro" id="IPR013325">
    <property type="entry name" value="RNA_pol_sigma_r2"/>
</dbReference>
<dbReference type="InterPro" id="IPR050813">
    <property type="entry name" value="Sigma-70_Factor"/>
</dbReference>
<dbReference type="Gene3D" id="1.20.120.1810">
    <property type="match status" value="1"/>
</dbReference>
<dbReference type="PANTHER" id="PTHR30376:SF3">
    <property type="entry name" value="RNA POLYMERASE SIGMA FACTOR RPOH"/>
    <property type="match status" value="1"/>
</dbReference>
<dbReference type="PRINTS" id="PR00046">
    <property type="entry name" value="SIGMA70FCT"/>
</dbReference>
<reference evidence="2" key="1">
    <citation type="journal article" date="2004" name="RNA">
        <title>Mitochondrial 3' tRNA editing in the jakobid Seculamonas ecuadoriensis: a novel mechanism and implications for tRNA processing.</title>
        <authorList>
            <person name="Leigh J."/>
            <person name="Lang B.F."/>
        </authorList>
    </citation>
    <scope>NUCLEOTIDE SEQUENCE</scope>
    <source>
        <strain evidence="2">ATCC 50634</strain>
    </source>
</reference>
<dbReference type="SUPFAM" id="SSF88946">
    <property type="entry name" value="Sigma2 domain of RNA polymerase sigma factors"/>
    <property type="match status" value="1"/>
</dbReference>
<dbReference type="GO" id="GO:0006352">
    <property type="term" value="P:DNA-templated transcription initiation"/>
    <property type="evidence" value="ECO:0007669"/>
    <property type="project" value="InterPro"/>
</dbReference>
<dbReference type="GO" id="GO:0003899">
    <property type="term" value="F:DNA-directed RNA polymerase activity"/>
    <property type="evidence" value="ECO:0007669"/>
    <property type="project" value="UniProtKB-EC"/>
</dbReference>
<keyword evidence="2" id="KW-0548">Nucleotidyltransferase</keyword>
<evidence type="ECO:0000313" key="2">
    <source>
        <dbReference type="EMBL" id="AGH24084.1"/>
    </source>
</evidence>
<sequence>METRTNSQPANVRVGTILHYFIYGLQKPLSSATKQDAQRDLKKKYLDKVRESSETIHNINTQIKKQLDKQTQIDTLLRYEQYDLSKQKKQPQDMFEKDYFNSIDKERELFFEYEKSNISLYSIATQNPSSNHLLNPSTKDIKKMYKDDRVVKKYFLDVKNLEKIFFVSNYLRIHDTRIQQVVKNSSINRLNRLAQKMVVTNTSADKAPPNILKEVIKIKDTMQHLNNLITNDHARSIYLRKFYSDLKWNYIFLNRICRESAVLKKRLLEETYNKYTRLDVMYIDNIIHARTGVEVLYRNILCKILTSSVYSDPCREYEWHSMLQNDTHVCNIYKEAYAFACLMVIQDNIKEGLRNRIVNNYMPYITMMSKQYLKSGYVADLSNLIQEGTMGIIEAIDRYQLGRGVRFLTYAYWWMHRYMIKVTIKKIKIIKLDTKTKTQKKLATHIGKLYNSLKRKKKTRPKYSTNKVTIKKTDPYVNKLVSFYKNIKTLTGLKEFILCCLYIGIPPYRKHSVDEIAEIFATTHSIVLIHINKIKKVLYKMHKTAR</sequence>
<dbReference type="GeneID" id="16029404"/>
<feature type="domain" description="RNA polymerase sigma-70 region 2" evidence="1">
    <location>
        <begin position="358"/>
        <end position="420"/>
    </location>
</feature>
<geneLocation type="mitochondrion" evidence="2"/>
<gene>
    <name evidence="2" type="primary">rpoD</name>
</gene>
<protein>
    <submittedName>
        <fullName evidence="2">Sigma-like factor</fullName>
        <ecNumber evidence="2">2.7.7.6</ecNumber>
    </submittedName>
</protein>
<dbReference type="AlphaFoldDB" id="M4QBX0"/>
<keyword evidence="2" id="KW-0496">Mitochondrion</keyword>
<accession>M4QBX0</accession>
<keyword evidence="2" id="KW-0808">Transferase</keyword>
<dbReference type="InterPro" id="IPR000943">
    <property type="entry name" value="RNA_pol_sigma70"/>
</dbReference>
<evidence type="ECO:0000259" key="1">
    <source>
        <dbReference type="Pfam" id="PF04542"/>
    </source>
</evidence>